<feature type="transmembrane region" description="Helical" evidence="8">
    <location>
        <begin position="6"/>
        <end position="22"/>
    </location>
</feature>
<comment type="caution">
    <text evidence="9">The sequence shown here is derived from an EMBL/GenBank/DDBJ whole genome shotgun (WGS) entry which is preliminary data.</text>
</comment>
<dbReference type="PANTHER" id="PTHR48086:SF8">
    <property type="entry name" value="MONOCARBOXYLIC ACID PERMEASE"/>
    <property type="match status" value="1"/>
</dbReference>
<accession>A0A4V3ASY5</accession>
<feature type="transmembrane region" description="Helical" evidence="8">
    <location>
        <begin position="388"/>
        <end position="410"/>
    </location>
</feature>
<feature type="transmembrane region" description="Helical" evidence="8">
    <location>
        <begin position="458"/>
        <end position="477"/>
    </location>
</feature>
<protein>
    <submittedName>
        <fullName evidence="9">Sodium:solute symporter family protein</fullName>
    </submittedName>
</protein>
<feature type="transmembrane region" description="Helical" evidence="8">
    <location>
        <begin position="317"/>
        <end position="341"/>
    </location>
</feature>
<sequence>MNSALLVILGFLLFSLYLGIKAKKGKDMSLEQWTVGGRGFGAIFVFLLMAGEAFTTFTFLGASSWAYGKGGPALYILAYLSLSYVLIYWMFPAIWKYAKEQNLVSQSDFFVTKFKSKYLGVLVAFIGVISMIPYIVLQLKGLGIIVSEASYGSISPTAAVWIGAISVTIYVMISGIHGSAWTAVIKDILIFAIVAFIGIYIPFHYYGGIKPMFESIHAANPGFLTIPDKGLSVSWLISTVIMTVLGSAMWPHLFVSAYSAKSAKAVRKNAIFTPLYVIMLLFVFFVGFAAIGQVPGLEGAATDLALLRISIQTFDPWFVGVIGAAGLLTALVPGSMLLMVSSSSLAKNVYKVIVPAATDKQVSIIAKSLVPVIALISVYFTLNGGDGIVTLLLMAYSFVTQLFPAVLASLMKSNFVTKQGAAGGMITGMIVVGYVTITGASIGTLFPILPQSVQELNTGIIALIVNVSTMIIVSLVTRSKVVQSTVKEQVQSVSS</sequence>
<feature type="transmembrane region" description="Helical" evidence="8">
    <location>
        <begin position="118"/>
        <end position="137"/>
    </location>
</feature>
<dbReference type="GO" id="GO:0022857">
    <property type="term" value="F:transmembrane transporter activity"/>
    <property type="evidence" value="ECO:0007669"/>
    <property type="project" value="InterPro"/>
</dbReference>
<dbReference type="PROSITE" id="PS50283">
    <property type="entry name" value="NA_SOLUT_SYMP_3"/>
    <property type="match status" value="1"/>
</dbReference>
<dbReference type="CDD" id="cd10322">
    <property type="entry name" value="SLC5sbd"/>
    <property type="match status" value="1"/>
</dbReference>
<evidence type="ECO:0000313" key="9">
    <source>
        <dbReference type="EMBL" id="TDK55940.1"/>
    </source>
</evidence>
<evidence type="ECO:0000256" key="7">
    <source>
        <dbReference type="RuleBase" id="RU362091"/>
    </source>
</evidence>
<keyword evidence="5 8" id="KW-1133">Transmembrane helix</keyword>
<dbReference type="PANTHER" id="PTHR48086">
    <property type="entry name" value="SODIUM/PROLINE SYMPORTER-RELATED"/>
    <property type="match status" value="1"/>
</dbReference>
<evidence type="ECO:0000256" key="3">
    <source>
        <dbReference type="ARBA" id="ARBA00022448"/>
    </source>
</evidence>
<evidence type="ECO:0000256" key="4">
    <source>
        <dbReference type="ARBA" id="ARBA00022692"/>
    </source>
</evidence>
<feature type="transmembrane region" description="Helical" evidence="8">
    <location>
        <begin position="275"/>
        <end position="297"/>
    </location>
</feature>
<organism evidence="9 10">
    <name type="scientific">Bacillus salipaludis</name>
    <dbReference type="NCBI Taxonomy" id="2547811"/>
    <lineage>
        <taxon>Bacteria</taxon>
        <taxon>Bacillati</taxon>
        <taxon>Bacillota</taxon>
        <taxon>Bacilli</taxon>
        <taxon>Bacillales</taxon>
        <taxon>Bacillaceae</taxon>
        <taxon>Bacillus</taxon>
    </lineage>
</organism>
<dbReference type="InterPro" id="IPR050277">
    <property type="entry name" value="Sodium:Solute_Symporter"/>
</dbReference>
<keyword evidence="3" id="KW-0813">Transport</keyword>
<evidence type="ECO:0000256" key="1">
    <source>
        <dbReference type="ARBA" id="ARBA00004141"/>
    </source>
</evidence>
<dbReference type="RefSeq" id="WP_133339989.1">
    <property type="nucleotide sequence ID" value="NZ_SMYO01000029.1"/>
</dbReference>
<feature type="transmembrane region" description="Helical" evidence="8">
    <location>
        <begin position="422"/>
        <end position="446"/>
    </location>
</feature>
<feature type="transmembrane region" description="Helical" evidence="8">
    <location>
        <begin position="157"/>
        <end position="176"/>
    </location>
</feature>
<proteinExistence type="inferred from homology"/>
<gene>
    <name evidence="9" type="ORF">E2K98_28000</name>
</gene>
<dbReference type="Pfam" id="PF00474">
    <property type="entry name" value="SSF"/>
    <property type="match status" value="1"/>
</dbReference>
<feature type="transmembrane region" description="Helical" evidence="8">
    <location>
        <begin position="188"/>
        <end position="206"/>
    </location>
</feature>
<dbReference type="GO" id="GO:0005886">
    <property type="term" value="C:plasma membrane"/>
    <property type="evidence" value="ECO:0007669"/>
    <property type="project" value="TreeGrafter"/>
</dbReference>
<comment type="similarity">
    <text evidence="2 7">Belongs to the sodium:solute symporter (SSF) (TC 2.A.21) family.</text>
</comment>
<evidence type="ECO:0000256" key="2">
    <source>
        <dbReference type="ARBA" id="ARBA00006434"/>
    </source>
</evidence>
<dbReference type="EMBL" id="SMYO01000029">
    <property type="protein sequence ID" value="TDK55940.1"/>
    <property type="molecule type" value="Genomic_DNA"/>
</dbReference>
<feature type="transmembrane region" description="Helical" evidence="8">
    <location>
        <begin position="362"/>
        <end position="382"/>
    </location>
</feature>
<dbReference type="AlphaFoldDB" id="A0A4V3ASY5"/>
<evidence type="ECO:0000313" key="10">
    <source>
        <dbReference type="Proteomes" id="UP000295132"/>
    </source>
</evidence>
<comment type="subcellular location">
    <subcellularLocation>
        <location evidence="1">Membrane</location>
        <topology evidence="1">Multi-pass membrane protein</topology>
    </subcellularLocation>
</comment>
<name>A0A4V3ASY5_9BACI</name>
<keyword evidence="6 8" id="KW-0472">Membrane</keyword>
<dbReference type="Gene3D" id="1.20.1730.10">
    <property type="entry name" value="Sodium/glucose cotransporter"/>
    <property type="match status" value="1"/>
</dbReference>
<evidence type="ECO:0000256" key="5">
    <source>
        <dbReference type="ARBA" id="ARBA00022989"/>
    </source>
</evidence>
<keyword evidence="4 8" id="KW-0812">Transmembrane</keyword>
<feature type="transmembrane region" description="Helical" evidence="8">
    <location>
        <begin position="73"/>
        <end position="97"/>
    </location>
</feature>
<evidence type="ECO:0000256" key="8">
    <source>
        <dbReference type="SAM" id="Phobius"/>
    </source>
</evidence>
<feature type="transmembrane region" description="Helical" evidence="8">
    <location>
        <begin position="233"/>
        <end position="255"/>
    </location>
</feature>
<dbReference type="InterPro" id="IPR001734">
    <property type="entry name" value="Na/solute_symporter"/>
</dbReference>
<evidence type="ECO:0000256" key="6">
    <source>
        <dbReference type="ARBA" id="ARBA00023136"/>
    </source>
</evidence>
<reference evidence="9 10" key="1">
    <citation type="submission" date="2019-03" db="EMBL/GenBank/DDBJ databases">
        <title>Bacillus niacini sp. nov. a Nicotinate-Metabolizing Mesophile Isolated from Soil.</title>
        <authorList>
            <person name="Zhang G."/>
        </authorList>
    </citation>
    <scope>NUCLEOTIDE SEQUENCE [LARGE SCALE GENOMIC DNA]</scope>
    <source>
        <strain evidence="9 10">WN066</strain>
    </source>
</reference>
<feature type="transmembrane region" description="Helical" evidence="8">
    <location>
        <begin position="43"/>
        <end position="67"/>
    </location>
</feature>
<dbReference type="InterPro" id="IPR038377">
    <property type="entry name" value="Na/Glc_symporter_sf"/>
</dbReference>
<dbReference type="Proteomes" id="UP000295132">
    <property type="component" value="Unassembled WGS sequence"/>
</dbReference>